<reference evidence="1 2" key="1">
    <citation type="journal article" date="2016" name="Proc. Natl. Acad. Sci. U.S.A.">
        <title>Comparative genomics of biotechnologically important yeasts.</title>
        <authorList>
            <person name="Riley R."/>
            <person name="Haridas S."/>
            <person name="Wolfe K.H."/>
            <person name="Lopes M.R."/>
            <person name="Hittinger C.T."/>
            <person name="Goeker M."/>
            <person name="Salamov A.A."/>
            <person name="Wisecaver J.H."/>
            <person name="Long T.M."/>
            <person name="Calvey C.H."/>
            <person name="Aerts A.L."/>
            <person name="Barry K.W."/>
            <person name="Choi C."/>
            <person name="Clum A."/>
            <person name="Coughlan A.Y."/>
            <person name="Deshpande S."/>
            <person name="Douglass A.P."/>
            <person name="Hanson S.J."/>
            <person name="Klenk H.-P."/>
            <person name="LaButti K.M."/>
            <person name="Lapidus A."/>
            <person name="Lindquist E.A."/>
            <person name="Lipzen A.M."/>
            <person name="Meier-Kolthoff J.P."/>
            <person name="Ohm R.A."/>
            <person name="Otillar R.P."/>
            <person name="Pangilinan J.L."/>
            <person name="Peng Y."/>
            <person name="Rokas A."/>
            <person name="Rosa C.A."/>
            <person name="Scheuner C."/>
            <person name="Sibirny A.A."/>
            <person name="Slot J.C."/>
            <person name="Stielow J.B."/>
            <person name="Sun H."/>
            <person name="Kurtzman C.P."/>
            <person name="Blackwell M."/>
            <person name="Grigoriev I.V."/>
            <person name="Jeffries T.W."/>
        </authorList>
    </citation>
    <scope>NUCLEOTIDE SEQUENCE [LARGE SCALE GENOMIC DNA]</scope>
    <source>
        <strain evidence="1 2">NRRL Y-11557</strain>
    </source>
</reference>
<gene>
    <name evidence="1" type="ORF">LIPSTDRAFT_260472</name>
</gene>
<sequence>MFKQIGSNCGDREKELEQLKKLFPTEAVKYFLNQWWVNGQRERWAEQYICQYLNFGISTTSRVEGSHGAMKGSLASSSGTLYAAGKNITHRGTEHSQQLSVVSSNENMIVRLEIRNQIETASLCTVISRPAL</sequence>
<keyword evidence="2" id="KW-1185">Reference proteome</keyword>
<dbReference type="EMBL" id="KV454293">
    <property type="protein sequence ID" value="ODQ73412.1"/>
    <property type="molecule type" value="Genomic_DNA"/>
</dbReference>
<evidence type="ECO:0000313" key="1">
    <source>
        <dbReference type="EMBL" id="ODQ73412.1"/>
    </source>
</evidence>
<dbReference type="OrthoDB" id="127374at2759"/>
<name>A0A1E3Q8C4_LIPST</name>
<dbReference type="AlphaFoldDB" id="A0A1E3Q8C4"/>
<organism evidence="1 2">
    <name type="scientific">Lipomyces starkeyi NRRL Y-11557</name>
    <dbReference type="NCBI Taxonomy" id="675824"/>
    <lineage>
        <taxon>Eukaryota</taxon>
        <taxon>Fungi</taxon>
        <taxon>Dikarya</taxon>
        <taxon>Ascomycota</taxon>
        <taxon>Saccharomycotina</taxon>
        <taxon>Lipomycetes</taxon>
        <taxon>Lipomycetales</taxon>
        <taxon>Lipomycetaceae</taxon>
        <taxon>Lipomyces</taxon>
    </lineage>
</organism>
<evidence type="ECO:0000313" key="2">
    <source>
        <dbReference type="Proteomes" id="UP000094385"/>
    </source>
</evidence>
<accession>A0A1E3Q8C4</accession>
<dbReference type="Proteomes" id="UP000094385">
    <property type="component" value="Unassembled WGS sequence"/>
</dbReference>
<proteinExistence type="predicted"/>
<protein>
    <submittedName>
        <fullName evidence="1">Uncharacterized protein</fullName>
    </submittedName>
</protein>